<protein>
    <submittedName>
        <fullName evidence="1">Uncharacterized protein</fullName>
    </submittedName>
</protein>
<reference evidence="1" key="2">
    <citation type="journal article" date="2015" name="Fish Shellfish Immunol.">
        <title>Early steps in the European eel (Anguilla anguilla)-Vibrio vulnificus interaction in the gills: Role of the RtxA13 toxin.</title>
        <authorList>
            <person name="Callol A."/>
            <person name="Pajuelo D."/>
            <person name="Ebbesson L."/>
            <person name="Teles M."/>
            <person name="MacKenzie S."/>
            <person name="Amaro C."/>
        </authorList>
    </citation>
    <scope>NUCLEOTIDE SEQUENCE</scope>
</reference>
<sequence>MASHINTVNSALITSYKICTSCFA</sequence>
<organism evidence="1">
    <name type="scientific">Anguilla anguilla</name>
    <name type="common">European freshwater eel</name>
    <name type="synonym">Muraena anguilla</name>
    <dbReference type="NCBI Taxonomy" id="7936"/>
    <lineage>
        <taxon>Eukaryota</taxon>
        <taxon>Metazoa</taxon>
        <taxon>Chordata</taxon>
        <taxon>Craniata</taxon>
        <taxon>Vertebrata</taxon>
        <taxon>Euteleostomi</taxon>
        <taxon>Actinopterygii</taxon>
        <taxon>Neopterygii</taxon>
        <taxon>Teleostei</taxon>
        <taxon>Anguilliformes</taxon>
        <taxon>Anguillidae</taxon>
        <taxon>Anguilla</taxon>
    </lineage>
</organism>
<accession>A0A0E9SQH0</accession>
<dbReference type="AlphaFoldDB" id="A0A0E9SQH0"/>
<reference evidence="1" key="1">
    <citation type="submission" date="2014-11" db="EMBL/GenBank/DDBJ databases">
        <authorList>
            <person name="Amaro Gonzalez C."/>
        </authorList>
    </citation>
    <scope>NUCLEOTIDE SEQUENCE</scope>
</reference>
<dbReference type="EMBL" id="GBXM01065085">
    <property type="protein sequence ID" value="JAH43492.1"/>
    <property type="molecule type" value="Transcribed_RNA"/>
</dbReference>
<name>A0A0E9SQH0_ANGAN</name>
<proteinExistence type="predicted"/>
<evidence type="ECO:0000313" key="1">
    <source>
        <dbReference type="EMBL" id="JAH43492.1"/>
    </source>
</evidence>